<dbReference type="InterPro" id="IPR029016">
    <property type="entry name" value="GAF-like_dom_sf"/>
</dbReference>
<dbReference type="InterPro" id="IPR011495">
    <property type="entry name" value="Sig_transdc_His_kin_sub2_dim/P"/>
</dbReference>
<evidence type="ECO:0000256" key="5">
    <source>
        <dbReference type="ARBA" id="ARBA00022553"/>
    </source>
</evidence>
<accession>A0ABR5E0Z7</accession>
<dbReference type="SUPFAM" id="SSF55874">
    <property type="entry name" value="ATPase domain of HSP90 chaperone/DNA topoisomerase II/histidine kinase"/>
    <property type="match status" value="1"/>
</dbReference>
<dbReference type="PROSITE" id="PS50046">
    <property type="entry name" value="PHYTOCHROME_2"/>
    <property type="match status" value="1"/>
</dbReference>
<dbReference type="SUPFAM" id="SSF55785">
    <property type="entry name" value="PYP-like sensor domain (PAS domain)"/>
    <property type="match status" value="1"/>
</dbReference>
<dbReference type="Gene3D" id="3.30.450.40">
    <property type="match status" value="1"/>
</dbReference>
<dbReference type="SMART" id="SM00387">
    <property type="entry name" value="HATPase_c"/>
    <property type="match status" value="1"/>
</dbReference>
<dbReference type="InterPro" id="IPR003594">
    <property type="entry name" value="HATPase_dom"/>
</dbReference>
<dbReference type="InterPro" id="IPR013515">
    <property type="entry name" value="Phytochrome_cen-reg"/>
</dbReference>
<evidence type="ECO:0000259" key="13">
    <source>
        <dbReference type="PROSITE" id="PS50046"/>
    </source>
</evidence>
<dbReference type="Gene3D" id="3.30.565.10">
    <property type="entry name" value="Histidine kinase-like ATPase, C-terminal domain"/>
    <property type="match status" value="1"/>
</dbReference>
<dbReference type="EC" id="2.7.13.3" evidence="3"/>
<name>A0ABR5E0Z7_9HYPH</name>
<dbReference type="SMART" id="SM00065">
    <property type="entry name" value="GAF"/>
    <property type="match status" value="1"/>
</dbReference>
<dbReference type="InterPro" id="IPR001294">
    <property type="entry name" value="Phytochrome"/>
</dbReference>
<keyword evidence="10" id="KW-0067">ATP-binding</keyword>
<organism evidence="14 15">
    <name type="scientific">Devosia psychrophila</name>
    <dbReference type="NCBI Taxonomy" id="728005"/>
    <lineage>
        <taxon>Bacteria</taxon>
        <taxon>Pseudomonadati</taxon>
        <taxon>Pseudomonadota</taxon>
        <taxon>Alphaproteobacteria</taxon>
        <taxon>Hyphomicrobiales</taxon>
        <taxon>Devosiaceae</taxon>
        <taxon>Devosia</taxon>
    </lineage>
</organism>
<dbReference type="CDD" id="cd16936">
    <property type="entry name" value="HATPase_RsbW-like"/>
    <property type="match status" value="1"/>
</dbReference>
<dbReference type="InterPro" id="IPR035965">
    <property type="entry name" value="PAS-like_dom_sf"/>
</dbReference>
<dbReference type="SUPFAM" id="SSF55781">
    <property type="entry name" value="GAF domain-like"/>
    <property type="match status" value="2"/>
</dbReference>
<evidence type="ECO:0000256" key="12">
    <source>
        <dbReference type="ARBA" id="ARBA00023170"/>
    </source>
</evidence>
<dbReference type="RefSeq" id="WP_046170020.1">
    <property type="nucleotide sequence ID" value="NZ_FOMB01000067.1"/>
</dbReference>
<keyword evidence="15" id="KW-1185">Reference proteome</keyword>
<dbReference type="Pfam" id="PF08446">
    <property type="entry name" value="PAS_2"/>
    <property type="match status" value="1"/>
</dbReference>
<keyword evidence="9" id="KW-0418">Kinase</keyword>
<keyword evidence="6" id="KW-0716">Sensory transduction</keyword>
<sequence length="725" mass="79561">MPTSAVDATAFPARTPTQPDLTLCDVEPIHVPGSIQPHGLLLIADARTLHVTAAAGDVENRLDPQWLGKTLDDLLGQDVHSVIEPTGRLIGRSVSLVPVRGSSEIFDVSLHHSSDLILVQLEPAPLQPAASGEVLTLLDNAGTKFAQSADIATLCQEAALLFRQLTGFDRVMVYRFLDNDAGCVIAEAQAPELHSFLNHHFPASDIPRQARALYVRNRVRVIPDVAYAPAVIRPASAGHQFVDLSDVSLRSVSPIHIQYLKNMEVGASASVSIVRDGILWGLVACHNLKAKNLTYDVRIACSALASSMSRQIRAKEDGEHYRERLRLRSAEDTIVAHLDRHGPLDQPDSATREDMRQMLGAEGFATVRGQQIEIAGTCPTPKQVLDLATWLSKQPTVDAFRTSALSVLFPPAQAYQDCASGVLAIAVSSEETGLFIWFRAEHLQVIEWAGNPHKAVPGDPKAVLTPRASFEAWSETVRGKARAWTLAELEAAQRLRNALFDARKSRRLQELNRELAAILADKESLLRQKDYLVKEVNHRVQNSLQLVSSFLNMQARSVNDAALTLQLDEAQRRLSAVALVHKRLYRDDNFETIDLGRYLEELCLDIQGSMGDGWQKHFSANFDCLLISADRAINIGLVLTELIINANKYAYAGQPGPLSVRLDRHRSRFTLIVADKGRGDHKPGAGFGTRMMKAMVDRLAGTITYNEGNPGLQIVVTAPIEETGA</sequence>
<dbReference type="Gene3D" id="3.30.450.270">
    <property type="match status" value="1"/>
</dbReference>
<evidence type="ECO:0000313" key="14">
    <source>
        <dbReference type="EMBL" id="KKC33965.1"/>
    </source>
</evidence>
<dbReference type="Pfam" id="PF01590">
    <property type="entry name" value="GAF"/>
    <property type="match status" value="1"/>
</dbReference>
<evidence type="ECO:0000313" key="15">
    <source>
        <dbReference type="Proteomes" id="UP000033519"/>
    </source>
</evidence>
<dbReference type="PANTHER" id="PTHR41523">
    <property type="entry name" value="TWO-COMPONENT SYSTEM SENSOR PROTEIN"/>
    <property type="match status" value="1"/>
</dbReference>
<dbReference type="InterPro" id="IPR003018">
    <property type="entry name" value="GAF"/>
</dbReference>
<comment type="catalytic activity">
    <reaction evidence="1">
        <text>ATP + protein L-histidine = ADP + protein N-phospho-L-histidine.</text>
        <dbReference type="EC" id="2.7.13.3"/>
    </reaction>
</comment>
<dbReference type="InterPro" id="IPR043150">
    <property type="entry name" value="Phytochrome_PHY_sf"/>
</dbReference>
<dbReference type="InterPro" id="IPR013654">
    <property type="entry name" value="PAS_2"/>
</dbReference>
<protein>
    <recommendedName>
        <fullName evidence="3">histidine kinase</fullName>
        <ecNumber evidence="3">2.7.13.3</ecNumber>
    </recommendedName>
</protein>
<evidence type="ECO:0000256" key="9">
    <source>
        <dbReference type="ARBA" id="ARBA00022777"/>
    </source>
</evidence>
<comment type="caution">
    <text evidence="14">The sequence shown here is derived from an EMBL/GenBank/DDBJ whole genome shotgun (WGS) entry which is preliminary data.</text>
</comment>
<keyword evidence="4" id="KW-0600">Photoreceptor protein</keyword>
<keyword evidence="12" id="KW-0675">Receptor</keyword>
<dbReference type="Pfam" id="PF07568">
    <property type="entry name" value="HisKA_2"/>
    <property type="match status" value="1"/>
</dbReference>
<proteinExistence type="inferred from homology"/>
<keyword evidence="5" id="KW-0597">Phosphoprotein</keyword>
<keyword evidence="7" id="KW-0808">Transferase</keyword>
<dbReference type="PRINTS" id="PR01033">
    <property type="entry name" value="PHYTOCHROME"/>
</dbReference>
<evidence type="ECO:0000256" key="4">
    <source>
        <dbReference type="ARBA" id="ARBA00022543"/>
    </source>
</evidence>
<dbReference type="Pfam" id="PF13581">
    <property type="entry name" value="HATPase_c_2"/>
    <property type="match status" value="1"/>
</dbReference>
<keyword evidence="8" id="KW-0547">Nucleotide-binding</keyword>
<evidence type="ECO:0000256" key="2">
    <source>
        <dbReference type="ARBA" id="ARBA00006402"/>
    </source>
</evidence>
<evidence type="ECO:0000256" key="10">
    <source>
        <dbReference type="ARBA" id="ARBA00022840"/>
    </source>
</evidence>
<feature type="domain" description="Phytochrome chromophore attachment site" evidence="13">
    <location>
        <begin position="150"/>
        <end position="306"/>
    </location>
</feature>
<comment type="similarity">
    <text evidence="2">In the N-terminal section; belongs to the phytochrome family.</text>
</comment>
<gene>
    <name evidence="14" type="ORF">WH91_05570</name>
</gene>
<evidence type="ECO:0000256" key="6">
    <source>
        <dbReference type="ARBA" id="ARBA00022606"/>
    </source>
</evidence>
<reference evidence="14 15" key="1">
    <citation type="submission" date="2015-03" db="EMBL/GenBank/DDBJ databases">
        <authorList>
            <person name="Lepp D."/>
            <person name="Hassan Y.I."/>
            <person name="Li X.-Z."/>
            <person name="Zhou T."/>
        </authorList>
    </citation>
    <scope>NUCLEOTIDE SEQUENCE [LARGE SCALE GENOMIC DNA]</scope>
    <source>
        <strain evidence="14 15">Cr7-05</strain>
    </source>
</reference>
<keyword evidence="11" id="KW-0157">Chromophore</keyword>
<dbReference type="Proteomes" id="UP000033519">
    <property type="component" value="Unassembled WGS sequence"/>
</dbReference>
<dbReference type="PANTHER" id="PTHR41523:SF8">
    <property type="entry name" value="ETHYLENE RESPONSE SENSOR PROTEIN"/>
    <property type="match status" value="1"/>
</dbReference>
<evidence type="ECO:0000256" key="8">
    <source>
        <dbReference type="ARBA" id="ARBA00022741"/>
    </source>
</evidence>
<dbReference type="Gene3D" id="3.30.450.20">
    <property type="entry name" value="PAS domain"/>
    <property type="match status" value="2"/>
</dbReference>
<evidence type="ECO:0000256" key="3">
    <source>
        <dbReference type="ARBA" id="ARBA00012438"/>
    </source>
</evidence>
<evidence type="ECO:0000256" key="7">
    <source>
        <dbReference type="ARBA" id="ARBA00022679"/>
    </source>
</evidence>
<dbReference type="Pfam" id="PF00360">
    <property type="entry name" value="PHY"/>
    <property type="match status" value="1"/>
</dbReference>
<dbReference type="InterPro" id="IPR036890">
    <property type="entry name" value="HATPase_C_sf"/>
</dbReference>
<dbReference type="EMBL" id="LAPV01000070">
    <property type="protein sequence ID" value="KKC33965.1"/>
    <property type="molecule type" value="Genomic_DNA"/>
</dbReference>
<dbReference type="InterPro" id="IPR016132">
    <property type="entry name" value="Phyto_chromo_attachment"/>
</dbReference>
<evidence type="ECO:0000256" key="1">
    <source>
        <dbReference type="ARBA" id="ARBA00000085"/>
    </source>
</evidence>
<evidence type="ECO:0000256" key="11">
    <source>
        <dbReference type="ARBA" id="ARBA00022991"/>
    </source>
</evidence>